<protein>
    <submittedName>
        <fullName evidence="1">Uncharacterized protein</fullName>
    </submittedName>
</protein>
<accession>A0AAN9QJM9</accession>
<dbReference type="Proteomes" id="UP001367508">
    <property type="component" value="Unassembled WGS sequence"/>
</dbReference>
<comment type="caution">
    <text evidence="1">The sequence shown here is derived from an EMBL/GenBank/DDBJ whole genome shotgun (WGS) entry which is preliminary data.</text>
</comment>
<proteinExistence type="predicted"/>
<organism evidence="1 2">
    <name type="scientific">Canavalia gladiata</name>
    <name type="common">Sword bean</name>
    <name type="synonym">Dolichos gladiatus</name>
    <dbReference type="NCBI Taxonomy" id="3824"/>
    <lineage>
        <taxon>Eukaryota</taxon>
        <taxon>Viridiplantae</taxon>
        <taxon>Streptophyta</taxon>
        <taxon>Embryophyta</taxon>
        <taxon>Tracheophyta</taxon>
        <taxon>Spermatophyta</taxon>
        <taxon>Magnoliopsida</taxon>
        <taxon>eudicotyledons</taxon>
        <taxon>Gunneridae</taxon>
        <taxon>Pentapetalae</taxon>
        <taxon>rosids</taxon>
        <taxon>fabids</taxon>
        <taxon>Fabales</taxon>
        <taxon>Fabaceae</taxon>
        <taxon>Papilionoideae</taxon>
        <taxon>50 kb inversion clade</taxon>
        <taxon>NPAAA clade</taxon>
        <taxon>indigoferoid/millettioid clade</taxon>
        <taxon>Phaseoleae</taxon>
        <taxon>Canavalia</taxon>
    </lineage>
</organism>
<reference evidence="1 2" key="1">
    <citation type="submission" date="2024-01" db="EMBL/GenBank/DDBJ databases">
        <title>The genomes of 5 underutilized Papilionoideae crops provide insights into root nodulation and disease resistanc.</title>
        <authorList>
            <person name="Jiang F."/>
        </authorList>
    </citation>
    <scope>NUCLEOTIDE SEQUENCE [LARGE SCALE GENOMIC DNA]</scope>
    <source>
        <strain evidence="1">LVBAO_FW01</strain>
        <tissue evidence="1">Leaves</tissue>
    </source>
</reference>
<evidence type="ECO:0000313" key="2">
    <source>
        <dbReference type="Proteomes" id="UP001367508"/>
    </source>
</evidence>
<name>A0AAN9QJM9_CANGL</name>
<keyword evidence="2" id="KW-1185">Reference proteome</keyword>
<dbReference type="AlphaFoldDB" id="A0AAN9QJM9"/>
<dbReference type="EMBL" id="JAYMYQ010000004">
    <property type="protein sequence ID" value="KAK7337862.1"/>
    <property type="molecule type" value="Genomic_DNA"/>
</dbReference>
<gene>
    <name evidence="1" type="ORF">VNO77_18450</name>
</gene>
<evidence type="ECO:0000313" key="1">
    <source>
        <dbReference type="EMBL" id="KAK7337862.1"/>
    </source>
</evidence>
<sequence>MDDGLMTWVVTSSKLVVKETGGFKSLTDGQWAARTQAPTTTNYDVGSPTWGDLRLVPLLCAMEVTNLGHRP</sequence>